<dbReference type="EMBL" id="CP096649">
    <property type="protein sequence ID" value="UQK59635.1"/>
    <property type="molecule type" value="Genomic_DNA"/>
</dbReference>
<evidence type="ECO:0000256" key="8">
    <source>
        <dbReference type="HAMAP-Rule" id="MF_00182"/>
    </source>
</evidence>
<reference evidence="11" key="1">
    <citation type="submission" date="2022-04" db="EMBL/GenBank/DDBJ databases">
        <title>Complete genome sequences of Ezakiella coagulans and Fenollaria massiliensis.</title>
        <authorList>
            <person name="France M.T."/>
            <person name="Clifford J."/>
            <person name="Narina S."/>
            <person name="Rutt L."/>
            <person name="Ravel J."/>
        </authorList>
    </citation>
    <scope>NUCLEOTIDE SEQUENCE</scope>
    <source>
        <strain evidence="11">C0061C2</strain>
    </source>
</reference>
<dbReference type="InterPro" id="IPR036477">
    <property type="entry name" value="Formyl_transf_N_sf"/>
</dbReference>
<dbReference type="EC" id="2.1.2.9" evidence="3 8"/>
<dbReference type="KEGG" id="fms:M1R53_03040"/>
<feature type="domain" description="Formyl transferase N-terminal" evidence="9">
    <location>
        <begin position="3"/>
        <end position="179"/>
    </location>
</feature>
<evidence type="ECO:0000256" key="1">
    <source>
        <dbReference type="ARBA" id="ARBA00002606"/>
    </source>
</evidence>
<evidence type="ECO:0000256" key="4">
    <source>
        <dbReference type="ARBA" id="ARBA00016014"/>
    </source>
</evidence>
<dbReference type="Pfam" id="PF00551">
    <property type="entry name" value="Formyl_trans_N"/>
    <property type="match status" value="1"/>
</dbReference>
<feature type="domain" description="Formyl transferase C-terminal" evidence="10">
    <location>
        <begin position="203"/>
        <end position="299"/>
    </location>
</feature>
<comment type="catalytic activity">
    <reaction evidence="7 8">
        <text>L-methionyl-tRNA(fMet) + (6R)-10-formyltetrahydrofolate = N-formyl-L-methionyl-tRNA(fMet) + (6S)-5,6,7,8-tetrahydrofolate + H(+)</text>
        <dbReference type="Rhea" id="RHEA:24380"/>
        <dbReference type="Rhea" id="RHEA-COMP:9952"/>
        <dbReference type="Rhea" id="RHEA-COMP:9953"/>
        <dbReference type="ChEBI" id="CHEBI:15378"/>
        <dbReference type="ChEBI" id="CHEBI:57453"/>
        <dbReference type="ChEBI" id="CHEBI:78530"/>
        <dbReference type="ChEBI" id="CHEBI:78844"/>
        <dbReference type="ChEBI" id="CHEBI:195366"/>
        <dbReference type="EC" id="2.1.2.9"/>
    </reaction>
</comment>
<dbReference type="AlphaFoldDB" id="A0A9E7IX95"/>
<dbReference type="PANTHER" id="PTHR11138:SF5">
    <property type="entry name" value="METHIONYL-TRNA FORMYLTRANSFERASE, MITOCHONDRIAL"/>
    <property type="match status" value="1"/>
</dbReference>
<dbReference type="InterPro" id="IPR011034">
    <property type="entry name" value="Formyl_transferase-like_C_sf"/>
</dbReference>
<dbReference type="SUPFAM" id="SSF53328">
    <property type="entry name" value="Formyltransferase"/>
    <property type="match status" value="1"/>
</dbReference>
<evidence type="ECO:0000259" key="9">
    <source>
        <dbReference type="Pfam" id="PF00551"/>
    </source>
</evidence>
<dbReference type="InterPro" id="IPR001555">
    <property type="entry name" value="GART_AS"/>
</dbReference>
<evidence type="ECO:0000313" key="12">
    <source>
        <dbReference type="Proteomes" id="UP000831151"/>
    </source>
</evidence>
<dbReference type="GO" id="GO:0005829">
    <property type="term" value="C:cytosol"/>
    <property type="evidence" value="ECO:0007669"/>
    <property type="project" value="TreeGrafter"/>
</dbReference>
<gene>
    <name evidence="8 11" type="primary">fmt</name>
    <name evidence="11" type="ORF">M1R53_03040</name>
</gene>
<evidence type="ECO:0000259" key="10">
    <source>
        <dbReference type="Pfam" id="PF02911"/>
    </source>
</evidence>
<evidence type="ECO:0000256" key="2">
    <source>
        <dbReference type="ARBA" id="ARBA00010699"/>
    </source>
</evidence>
<dbReference type="SUPFAM" id="SSF50486">
    <property type="entry name" value="FMT C-terminal domain-like"/>
    <property type="match status" value="1"/>
</dbReference>
<dbReference type="InterPro" id="IPR041711">
    <property type="entry name" value="Met-tRNA-FMT_N"/>
</dbReference>
<accession>A0A9E7IX95</accession>
<proteinExistence type="inferred from homology"/>
<evidence type="ECO:0000256" key="3">
    <source>
        <dbReference type="ARBA" id="ARBA00012261"/>
    </source>
</evidence>
<keyword evidence="6 8" id="KW-0648">Protein biosynthesis</keyword>
<dbReference type="Proteomes" id="UP000831151">
    <property type="component" value="Chromosome"/>
</dbReference>
<comment type="similarity">
    <text evidence="2 8">Belongs to the Fmt family.</text>
</comment>
<dbReference type="InterPro" id="IPR044135">
    <property type="entry name" value="Met-tRNA-FMT_C"/>
</dbReference>
<dbReference type="HAMAP" id="MF_00182">
    <property type="entry name" value="Formyl_trans"/>
    <property type="match status" value="1"/>
</dbReference>
<dbReference type="PANTHER" id="PTHR11138">
    <property type="entry name" value="METHIONYL-TRNA FORMYLTRANSFERASE"/>
    <property type="match status" value="1"/>
</dbReference>
<evidence type="ECO:0000256" key="7">
    <source>
        <dbReference type="ARBA" id="ARBA00048558"/>
    </source>
</evidence>
<dbReference type="InterPro" id="IPR005794">
    <property type="entry name" value="Fmt"/>
</dbReference>
<dbReference type="RefSeq" id="WP_249243031.1">
    <property type="nucleotide sequence ID" value="NZ_CP096649.1"/>
</dbReference>
<evidence type="ECO:0000256" key="6">
    <source>
        <dbReference type="ARBA" id="ARBA00022917"/>
    </source>
</evidence>
<dbReference type="CDD" id="cd08646">
    <property type="entry name" value="FMT_core_Met-tRNA-FMT_N"/>
    <property type="match status" value="1"/>
</dbReference>
<comment type="function">
    <text evidence="1 8">Attaches a formyl group to the free amino group of methionyl-tRNA(fMet). The formyl group appears to play a dual role in the initiator identity of N-formylmethionyl-tRNA by promoting its recognition by IF2 and preventing the misappropriation of this tRNA by the elongation apparatus.</text>
</comment>
<dbReference type="Pfam" id="PF02911">
    <property type="entry name" value="Formyl_trans_C"/>
    <property type="match status" value="1"/>
</dbReference>
<keyword evidence="12" id="KW-1185">Reference proteome</keyword>
<dbReference type="InterPro" id="IPR002376">
    <property type="entry name" value="Formyl_transf_N"/>
</dbReference>
<organism evidence="11 12">
    <name type="scientific">Fenollaria massiliensis</name>
    <dbReference type="NCBI Taxonomy" id="938288"/>
    <lineage>
        <taxon>Bacteria</taxon>
        <taxon>Bacillati</taxon>
        <taxon>Bacillota</taxon>
        <taxon>Clostridia</taxon>
        <taxon>Eubacteriales</taxon>
        <taxon>Fenollaria</taxon>
    </lineage>
</organism>
<sequence length="310" mass="34833">MKLIYMGTPLFSLAPLKALKDHGFEITLLITQPDRRRGRKMQITYSELKTYALENDIEVFQPEDVNSHESVEKIKNTDADVIVVASYGQIIKEEILYMKKYHAINIHASLLPKYRGAAPVQAAIINEDKVTGITLMKMSKGLDTGNMLMTREIAIADDDTADTLTMKLSNLGAEMIVEYLAGLDTLDEGTPQDDSKSSYVRMIKKEDAFIDFSESASKTEHIIRAMQPWPVAFTTYKGENMKIFTAAIVKDTSDKKVGTILNVNEDGILIKCKDDAIIISEVQMPNKKRMKVSDYIRGNKIEIGERLGDR</sequence>
<protein>
    <recommendedName>
        <fullName evidence="4 8">Methionyl-tRNA formyltransferase</fullName>
        <ecNumber evidence="3 8">2.1.2.9</ecNumber>
    </recommendedName>
</protein>
<dbReference type="PROSITE" id="PS00373">
    <property type="entry name" value="GART"/>
    <property type="match status" value="1"/>
</dbReference>
<dbReference type="InterPro" id="IPR037022">
    <property type="entry name" value="Formyl_trans_C_sf"/>
</dbReference>
<dbReference type="Gene3D" id="3.10.25.10">
    <property type="entry name" value="Formyl transferase, C-terminal domain"/>
    <property type="match status" value="1"/>
</dbReference>
<name>A0A9E7IX95_9FIRM</name>
<dbReference type="Gene3D" id="3.40.50.170">
    <property type="entry name" value="Formyl transferase, N-terminal domain"/>
    <property type="match status" value="1"/>
</dbReference>
<dbReference type="InterPro" id="IPR005793">
    <property type="entry name" value="Formyl_trans_C"/>
</dbReference>
<feature type="binding site" evidence="8">
    <location>
        <begin position="109"/>
        <end position="112"/>
    </location>
    <ligand>
        <name>(6S)-5,6,7,8-tetrahydrofolate</name>
        <dbReference type="ChEBI" id="CHEBI:57453"/>
    </ligand>
</feature>
<keyword evidence="5 8" id="KW-0808">Transferase</keyword>
<evidence type="ECO:0000256" key="5">
    <source>
        <dbReference type="ARBA" id="ARBA00022679"/>
    </source>
</evidence>
<dbReference type="CDD" id="cd08704">
    <property type="entry name" value="Met_tRNA_FMT_C"/>
    <property type="match status" value="1"/>
</dbReference>
<dbReference type="GO" id="GO:0004479">
    <property type="term" value="F:methionyl-tRNA formyltransferase activity"/>
    <property type="evidence" value="ECO:0007669"/>
    <property type="project" value="UniProtKB-UniRule"/>
</dbReference>
<evidence type="ECO:0000313" key="11">
    <source>
        <dbReference type="EMBL" id="UQK59635.1"/>
    </source>
</evidence>
<dbReference type="NCBIfam" id="TIGR00460">
    <property type="entry name" value="fmt"/>
    <property type="match status" value="1"/>
</dbReference>